<organism evidence="1 2">
    <name type="scientific">Aspergillus niger</name>
    <dbReference type="NCBI Taxonomy" id="5061"/>
    <lineage>
        <taxon>Eukaryota</taxon>
        <taxon>Fungi</taxon>
        <taxon>Dikarya</taxon>
        <taxon>Ascomycota</taxon>
        <taxon>Pezizomycotina</taxon>
        <taxon>Eurotiomycetes</taxon>
        <taxon>Eurotiomycetidae</taxon>
        <taxon>Eurotiales</taxon>
        <taxon>Aspergillaceae</taxon>
        <taxon>Aspergillus</taxon>
        <taxon>Aspergillus subgen. Circumdati</taxon>
    </lineage>
</organism>
<name>A0A100IMB5_ASPNG</name>
<gene>
    <name evidence="1" type="ORF">ABL_06127</name>
</gene>
<evidence type="ECO:0000313" key="1">
    <source>
        <dbReference type="EMBL" id="GAQ43466.1"/>
    </source>
</evidence>
<comment type="caution">
    <text evidence="1">The sequence shown here is derived from an EMBL/GenBank/DDBJ whole genome shotgun (WGS) entry which is preliminary data.</text>
</comment>
<dbReference type="AlphaFoldDB" id="A0A100IMB5"/>
<dbReference type="OMA" id="DCKLRGL"/>
<dbReference type="VEuPathDB" id="FungiDB:M747DRAFT_286960"/>
<proteinExistence type="predicted"/>
<accession>A0A100IMB5</accession>
<dbReference type="EMBL" id="BCMY01000009">
    <property type="protein sequence ID" value="GAQ43466.1"/>
    <property type="molecule type" value="Genomic_DNA"/>
</dbReference>
<dbReference type="Proteomes" id="UP000068243">
    <property type="component" value="Unassembled WGS sequence"/>
</dbReference>
<sequence length="532" mass="59458">MLRVLVASRDRKAVAVKESLNALDFHSHLFFLDNRESLSHGRPSTWQDTTSELSVIHLEREHTHHLMENDEQLHTDFIKMTSNDMTMRDLPQIGCPYCFPNCYSVFEPGRTAAAAHGLQFLSEEQTHHNKPQEIMHFIKVEDGCQFEILDAHPRVPQTLFADDNLYSSDAASDINHQADDMNDHFAISEPVPSLLAEGETPLRAPITILDECISQDSAPLLEGEWTSVEEIALSESPRSSLEIPAPTADSILDAARTSLPLLAAQVHQLSHSSNEDTSSGLPTWDAGNLSNEAQFYGEINSALAQLAAANIHLDPSTFVNDGSSASQSLLLPWGSQRADCPAMLSIGSGCAANQGCNESFPITSSYQHHEGRYRLNEPWSLPSSSDISHVNQGKLLGRPLTCLRDKRNAFLIDCKLRGLSYKDIKRIGGFKEAESTLRGRFRTLTKSKEQRVRKPQWHQNDIRLLCEAVNVLSETTGHDKSRYSFCWARIDNQLPKVSWKRVAQYIRANGGTYHFGNATCKKKWCEVHGVKM</sequence>
<protein>
    <submittedName>
        <fullName evidence="1">Similar to An16g07810</fullName>
    </submittedName>
</protein>
<dbReference type="VEuPathDB" id="FungiDB:ASPNIDRAFT2_1092300"/>
<reference evidence="2" key="1">
    <citation type="journal article" date="2016" name="Genome Announc.">
        <title>Draft genome sequence of Aspergillus niger strain An76.</title>
        <authorList>
            <person name="Gong W."/>
            <person name="Cheng Z."/>
            <person name="Zhang H."/>
            <person name="Liu L."/>
            <person name="Gao P."/>
            <person name="Wang L."/>
        </authorList>
    </citation>
    <scope>NUCLEOTIDE SEQUENCE [LARGE SCALE GENOMIC DNA]</scope>
    <source>
        <strain evidence="2">An76</strain>
    </source>
</reference>
<evidence type="ECO:0000313" key="2">
    <source>
        <dbReference type="Proteomes" id="UP000068243"/>
    </source>
</evidence>
<dbReference type="VEuPathDB" id="FungiDB:An16g07810"/>
<dbReference type="OrthoDB" id="3439209at2759"/>
<dbReference type="VEuPathDB" id="FungiDB:ATCC64974_67280"/>